<evidence type="ECO:0000256" key="1">
    <source>
        <dbReference type="ARBA" id="ARBA00004123"/>
    </source>
</evidence>
<dbReference type="GO" id="GO:0005730">
    <property type="term" value="C:nucleolus"/>
    <property type="evidence" value="ECO:0007669"/>
    <property type="project" value="TreeGrafter"/>
</dbReference>
<feature type="compositionally biased region" description="Basic residues" evidence="5">
    <location>
        <begin position="567"/>
        <end position="583"/>
    </location>
</feature>
<evidence type="ECO:0000256" key="2">
    <source>
        <dbReference type="ARBA" id="ARBA00005904"/>
    </source>
</evidence>
<sequence length="592" mass="65639">MAEEQKDVLDGLEERLQSHSKAFESLLALTPARDYYGAQIEDGLDPDKQWNRKKQTKEEKRAAKKAKLDPANQKTALDVMKEREKKRKRELGMEDAESEAEKEVESQTNSKRQKKDELDPEVRRKQIAEKRKAKRQEKKAKLDAKVLKAKAKREAKLKQQSEEAQAVNSQANGGAEDDELDDNDDDDDNDDSEDDAVEISTADLADVDFSGLAGSDAGDEGHDDIEAIHEHENEEASSAPTSPNVDSPAFDVATNVSEASSSSSIDPPPAVDDTKKPTPKQKSSTNNVKPVAKVNPAHEPKMKAPTQIALPKFDPSTTNAEMPSGTSSPKIQIPNVDQAELQERLRKRIEELRAKRKADGIDGKPATSRQELLDQRRQKEERRKAHKKELRQKAKEEEARKREEQLRGSGSPAADIFSGRNSPRPRSPAENSFAFSRLAFEDGTSADAGLSTLKDAVKKKGPQDPKTALLAAQKKEARLAGLDPAKKADIAEKDMWLNAKKRAHGERIRDDTSLLKKALKRKEKAKGKSESEWTERKEAVVKGKELKQKKRETNLAKRREEKGSKGGGKKKGGKPGGGKKKPRAGFEGRFKA</sequence>
<evidence type="ECO:0000256" key="5">
    <source>
        <dbReference type="SAM" id="MobiDB-lite"/>
    </source>
</evidence>
<comment type="subcellular location">
    <subcellularLocation>
        <location evidence="1">Nucleus</location>
    </subcellularLocation>
</comment>
<keyword evidence="3" id="KW-0539">Nucleus</keyword>
<dbReference type="PANTHER" id="PTHR14369:SF0">
    <property type="entry name" value="SURFEIT LOCUS PROTEIN 6"/>
    <property type="match status" value="1"/>
</dbReference>
<name>M3D2K9_SPHMS</name>
<dbReference type="Pfam" id="PF04935">
    <property type="entry name" value="SURF6"/>
    <property type="match status" value="1"/>
</dbReference>
<organism evidence="8 9">
    <name type="scientific">Sphaerulina musiva (strain SO2202)</name>
    <name type="common">Poplar stem canker fungus</name>
    <name type="synonym">Septoria musiva</name>
    <dbReference type="NCBI Taxonomy" id="692275"/>
    <lineage>
        <taxon>Eukaryota</taxon>
        <taxon>Fungi</taxon>
        <taxon>Dikarya</taxon>
        <taxon>Ascomycota</taxon>
        <taxon>Pezizomycotina</taxon>
        <taxon>Dothideomycetes</taxon>
        <taxon>Dothideomycetidae</taxon>
        <taxon>Mycosphaerellales</taxon>
        <taxon>Mycosphaerellaceae</taxon>
        <taxon>Sphaerulina</taxon>
    </lineage>
</organism>
<accession>M3D2K9</accession>
<dbReference type="GO" id="GO:0042273">
    <property type="term" value="P:ribosomal large subunit biogenesis"/>
    <property type="evidence" value="ECO:0007669"/>
    <property type="project" value="TreeGrafter"/>
</dbReference>
<evidence type="ECO:0000259" key="6">
    <source>
        <dbReference type="Pfam" id="PF04935"/>
    </source>
</evidence>
<feature type="coiled-coil region" evidence="4">
    <location>
        <begin position="2"/>
        <end position="29"/>
    </location>
</feature>
<evidence type="ECO:0000313" key="9">
    <source>
        <dbReference type="Proteomes" id="UP000016931"/>
    </source>
</evidence>
<dbReference type="InterPro" id="IPR029190">
    <property type="entry name" value="Rrp14/SURF6_C"/>
</dbReference>
<dbReference type="RefSeq" id="XP_016760571.1">
    <property type="nucleotide sequence ID" value="XM_016905355.1"/>
</dbReference>
<dbReference type="OMA" id="ITSTQWQ"/>
<dbReference type="InterPro" id="IPR007019">
    <property type="entry name" value="SURF6"/>
</dbReference>
<protein>
    <submittedName>
        <fullName evidence="8">SURF6-domain-containing protein</fullName>
    </submittedName>
</protein>
<feature type="region of interest" description="Disordered" evidence="5">
    <location>
        <begin position="519"/>
        <end position="592"/>
    </location>
</feature>
<feature type="compositionally biased region" description="Basic and acidic residues" evidence="5">
    <location>
        <begin position="139"/>
        <end position="161"/>
    </location>
</feature>
<feature type="compositionally biased region" description="Basic and acidic residues" evidence="5">
    <location>
        <begin position="45"/>
        <end position="61"/>
    </location>
</feature>
<dbReference type="EMBL" id="KB456264">
    <property type="protein sequence ID" value="EMF12450.1"/>
    <property type="molecule type" value="Genomic_DNA"/>
</dbReference>
<keyword evidence="4" id="KW-0175">Coiled coil</keyword>
<feature type="compositionally biased region" description="Basic and acidic residues" evidence="5">
    <location>
        <begin position="526"/>
        <end position="564"/>
    </location>
</feature>
<evidence type="ECO:0000259" key="7">
    <source>
        <dbReference type="Pfam" id="PF15459"/>
    </source>
</evidence>
<evidence type="ECO:0000256" key="3">
    <source>
        <dbReference type="ARBA" id="ARBA00023242"/>
    </source>
</evidence>
<feature type="domain" description="Ribosomal RNA-processing protein 14/surfeit locus protein 6 C-terminal" evidence="6">
    <location>
        <begin position="370"/>
        <end position="567"/>
    </location>
</feature>
<evidence type="ECO:0000313" key="8">
    <source>
        <dbReference type="EMBL" id="EMF12450.1"/>
    </source>
</evidence>
<feature type="compositionally biased region" description="Basic and acidic residues" evidence="5">
    <location>
        <begin position="114"/>
        <end position="130"/>
    </location>
</feature>
<dbReference type="STRING" id="692275.M3D2K9"/>
<feature type="compositionally biased region" description="Basic and acidic residues" evidence="5">
    <location>
        <begin position="391"/>
        <end position="406"/>
    </location>
</feature>
<feature type="compositionally biased region" description="Basic and acidic residues" evidence="5">
    <location>
        <begin position="353"/>
        <end position="362"/>
    </location>
</feature>
<gene>
    <name evidence="8" type="ORF">SEPMUDRAFT_149120</name>
</gene>
<dbReference type="AlphaFoldDB" id="M3D2K9"/>
<dbReference type="GO" id="GO:0042274">
    <property type="term" value="P:ribosomal small subunit biogenesis"/>
    <property type="evidence" value="ECO:0007669"/>
    <property type="project" value="TreeGrafter"/>
</dbReference>
<dbReference type="PANTHER" id="PTHR14369">
    <property type="entry name" value="SURFEIT LOCUS PROTEIN 6"/>
    <property type="match status" value="1"/>
</dbReference>
<dbReference type="GO" id="GO:0003677">
    <property type="term" value="F:DNA binding"/>
    <property type="evidence" value="ECO:0007669"/>
    <property type="project" value="TreeGrafter"/>
</dbReference>
<dbReference type="GeneID" id="27902492"/>
<feature type="region of interest" description="Disordered" evidence="5">
    <location>
        <begin position="40"/>
        <end position="337"/>
    </location>
</feature>
<dbReference type="eggNOG" id="KOG2885">
    <property type="taxonomic scope" value="Eukaryota"/>
</dbReference>
<dbReference type="Proteomes" id="UP000016931">
    <property type="component" value="Unassembled WGS sequence"/>
</dbReference>
<dbReference type="InterPro" id="IPR029188">
    <property type="entry name" value="Rrp14_N"/>
</dbReference>
<dbReference type="GO" id="GO:0003723">
    <property type="term" value="F:RNA binding"/>
    <property type="evidence" value="ECO:0007669"/>
    <property type="project" value="TreeGrafter"/>
</dbReference>
<evidence type="ECO:0000256" key="4">
    <source>
        <dbReference type="SAM" id="Coils"/>
    </source>
</evidence>
<feature type="compositionally biased region" description="Polar residues" evidence="5">
    <location>
        <begin position="315"/>
        <end position="330"/>
    </location>
</feature>
<dbReference type="Pfam" id="PF15459">
    <property type="entry name" value="RRP14"/>
    <property type="match status" value="1"/>
</dbReference>
<feature type="region of interest" description="Disordered" evidence="5">
    <location>
        <begin position="353"/>
        <end position="430"/>
    </location>
</feature>
<feature type="compositionally biased region" description="Polar residues" evidence="5">
    <location>
        <begin position="162"/>
        <end position="172"/>
    </location>
</feature>
<keyword evidence="9" id="KW-1185">Reference proteome</keyword>
<feature type="compositionally biased region" description="Acidic residues" evidence="5">
    <location>
        <begin position="175"/>
        <end position="197"/>
    </location>
</feature>
<feature type="compositionally biased region" description="Basic and acidic residues" evidence="5">
    <location>
        <begin position="224"/>
        <end position="234"/>
    </location>
</feature>
<dbReference type="HOGENOM" id="CLU_018300_1_1_1"/>
<reference evidence="8 9" key="1">
    <citation type="journal article" date="2012" name="PLoS Pathog.">
        <title>Diverse lifestyles and strategies of plant pathogenesis encoded in the genomes of eighteen Dothideomycetes fungi.</title>
        <authorList>
            <person name="Ohm R.A."/>
            <person name="Feau N."/>
            <person name="Henrissat B."/>
            <person name="Schoch C.L."/>
            <person name="Horwitz B.A."/>
            <person name="Barry K.W."/>
            <person name="Condon B.J."/>
            <person name="Copeland A.C."/>
            <person name="Dhillon B."/>
            <person name="Glaser F."/>
            <person name="Hesse C.N."/>
            <person name="Kosti I."/>
            <person name="LaButti K."/>
            <person name="Lindquist E.A."/>
            <person name="Lucas S."/>
            <person name="Salamov A.A."/>
            <person name="Bradshaw R.E."/>
            <person name="Ciuffetti L."/>
            <person name="Hamelin R.C."/>
            <person name="Kema G.H.J."/>
            <person name="Lawrence C."/>
            <person name="Scott J.A."/>
            <person name="Spatafora J.W."/>
            <person name="Turgeon B.G."/>
            <person name="de Wit P.J.G.M."/>
            <person name="Zhong S."/>
            <person name="Goodwin S.B."/>
            <person name="Grigoriev I.V."/>
        </authorList>
    </citation>
    <scope>NUCLEOTIDE SEQUENCE [LARGE SCALE GENOMIC DNA]</scope>
    <source>
        <strain evidence="8 9">SO2202</strain>
    </source>
</reference>
<comment type="similarity">
    <text evidence="2">Belongs to the SURF6 family.</text>
</comment>
<proteinExistence type="inferred from homology"/>
<feature type="compositionally biased region" description="Basic and acidic residues" evidence="5">
    <location>
        <begin position="371"/>
        <end position="383"/>
    </location>
</feature>
<feature type="compositionally biased region" description="Low complexity" evidence="5">
    <location>
        <begin position="252"/>
        <end position="265"/>
    </location>
</feature>
<dbReference type="OrthoDB" id="444809at2759"/>
<feature type="domain" description="Ribosomal RNA-processing protein 14 N-terminal" evidence="7">
    <location>
        <begin position="15"/>
        <end position="71"/>
    </location>
</feature>